<feature type="transmembrane region" description="Helical" evidence="1">
    <location>
        <begin position="124"/>
        <end position="144"/>
    </location>
</feature>
<sequence>MKLKKIQPNEKSTIKKEKTNGCFFKKKDVSNQLDFFKNLNKTNFSLNSIKAKNYPLFFDEEKQLFFLPLKNKRFESLGISFKTNFFFHFEEIFFFNFLDFQFKKKKAKRIFKNLFYGKIKTKNVFLYFFVFLFLKKSGFFVQRFRLFDEHSIRPKFFCWNKNKILKTIFSLLIFTKPFSPGFLGLFSKLLTRLKPSPLKIAVISKSVVMFFSVDNGFTSTCPIFCKKIKQKKKLI</sequence>
<organism evidence="2 4">
    <name type="scientific">Hemiselmis andersenii</name>
    <name type="common">Cryptophyte alga</name>
    <dbReference type="NCBI Taxonomy" id="464988"/>
    <lineage>
        <taxon>Eukaryota</taxon>
        <taxon>Cryptophyceae</taxon>
        <taxon>Cryptomonadales</taxon>
        <taxon>Hemiselmidaceae</taxon>
        <taxon>Hemiselmis</taxon>
    </lineage>
</organism>
<dbReference type="RefSeq" id="XP_001712231.1">
    <property type="nucleotide sequence ID" value="XM_001712179.1"/>
</dbReference>
<keyword evidence="2" id="KW-0542">Nucleomorph</keyword>
<keyword evidence="1" id="KW-0812">Transmembrane</keyword>
<reference evidence="3" key="2">
    <citation type="submission" date="2021-01" db="EMBL/GenBank/DDBJ databases">
        <authorList>
            <person name="Corre E."/>
            <person name="Pelletier E."/>
            <person name="Niang G."/>
            <person name="Scheremetjew M."/>
            <person name="Finn R."/>
            <person name="Kale V."/>
            <person name="Holt S."/>
            <person name="Cochrane G."/>
            <person name="Meng A."/>
            <person name="Brown T."/>
            <person name="Cohen L."/>
        </authorList>
    </citation>
    <scope>NUCLEOTIDE SEQUENCE</scope>
    <source>
        <strain evidence="3">CCMP644</strain>
    </source>
</reference>
<dbReference type="AlphaFoldDB" id="A9BK73"/>
<reference evidence="2 4" key="1">
    <citation type="journal article" date="2007" name="Proc. Natl. Acad. Sci. U.S.A.">
        <title>Nucleomorph genome of Hemiselmis andersenii reveals complete intron loss and compaction as a driver of protein structure and function.</title>
        <authorList>
            <person name="Lane C.E."/>
            <person name="van den Heuvel K."/>
            <person name="Kozera C."/>
            <person name="Curtis B.A."/>
            <person name="Parsons B.J."/>
            <person name="Bowman S."/>
            <person name="Archibald J.M."/>
        </authorList>
    </citation>
    <scope>NUCLEOTIDE SEQUENCE [LARGE SCALE GENOMIC DNA]</scope>
    <source>
        <strain evidence="2 4">CCMP644</strain>
    </source>
</reference>
<protein>
    <submittedName>
        <fullName evidence="2">Uncharacterized protein</fullName>
    </submittedName>
</protein>
<geneLocation type="nucleomorph" evidence="2"/>
<feature type="transmembrane region" description="Helical" evidence="1">
    <location>
        <begin position="164"/>
        <end position="186"/>
    </location>
</feature>
<proteinExistence type="predicted"/>
<gene>
    <name evidence="2" type="ORF">HAN_1g61</name>
    <name evidence="3" type="ORF">HAND00432_LOCUS4059</name>
</gene>
<dbReference type="EMBL" id="CP000881">
    <property type="protein sequence ID" value="ABW97906.1"/>
    <property type="molecule type" value="Genomic_DNA"/>
</dbReference>
<name>A9BK73_HEMAN</name>
<keyword evidence="1" id="KW-0472">Membrane</keyword>
<dbReference type="Proteomes" id="UP000243127">
    <property type="component" value="Nucleomorph 1"/>
</dbReference>
<keyword evidence="1" id="KW-1133">Transmembrane helix</keyword>
<evidence type="ECO:0000313" key="4">
    <source>
        <dbReference type="Proteomes" id="UP000243127"/>
    </source>
</evidence>
<dbReference type="GeneID" id="5739606"/>
<evidence type="ECO:0000256" key="1">
    <source>
        <dbReference type="SAM" id="Phobius"/>
    </source>
</evidence>
<evidence type="ECO:0000313" key="3">
    <source>
        <dbReference type="EMBL" id="CAD8949541.1"/>
    </source>
</evidence>
<dbReference type="EMBL" id="HBFX01006656">
    <property type="protein sequence ID" value="CAD8949541.1"/>
    <property type="molecule type" value="Transcribed_RNA"/>
</dbReference>
<evidence type="ECO:0000313" key="2">
    <source>
        <dbReference type="EMBL" id="ABW97906.1"/>
    </source>
</evidence>
<accession>A9BK73</accession>